<dbReference type="NCBIfam" id="NF047370">
    <property type="entry name" value="toxin_TsaT"/>
    <property type="match status" value="1"/>
</dbReference>
<evidence type="ECO:0000313" key="1">
    <source>
        <dbReference type="EMBL" id="MDG0846497.1"/>
    </source>
</evidence>
<keyword evidence="2" id="KW-1185">Reference proteome</keyword>
<reference evidence="1" key="1">
    <citation type="submission" date="2022-05" db="EMBL/GenBank/DDBJ databases">
        <title>Comparative genomics of Staphylococcus equorum isolates.</title>
        <authorList>
            <person name="Luelf R.H."/>
        </authorList>
    </citation>
    <scope>NUCLEOTIDE SEQUENCE</scope>
    <source>
        <strain evidence="1">TMW 2.2497</strain>
    </source>
</reference>
<protein>
    <submittedName>
        <fullName evidence="1">Uncharacterized protein</fullName>
    </submittedName>
</protein>
<organism evidence="1 2">
    <name type="scientific">Staphylococcus equorum</name>
    <dbReference type="NCBI Taxonomy" id="246432"/>
    <lineage>
        <taxon>Bacteria</taxon>
        <taxon>Bacillati</taxon>
        <taxon>Bacillota</taxon>
        <taxon>Bacilli</taxon>
        <taxon>Bacillales</taxon>
        <taxon>Staphylococcaceae</taxon>
        <taxon>Staphylococcus</taxon>
    </lineage>
</organism>
<dbReference type="EMBL" id="JAMBQA010000004">
    <property type="protein sequence ID" value="MDG0846497.1"/>
    <property type="molecule type" value="Genomic_DNA"/>
</dbReference>
<dbReference type="AlphaFoldDB" id="A0A1B1G585"/>
<name>A0A1B1G585_9STAP</name>
<dbReference type="Proteomes" id="UP001152422">
    <property type="component" value="Unassembled WGS sequence"/>
</dbReference>
<dbReference type="RefSeq" id="WP_002508204.1">
    <property type="nucleotide sequence ID" value="NZ_CP013114.1"/>
</dbReference>
<evidence type="ECO:0000313" key="2">
    <source>
        <dbReference type="Proteomes" id="UP001152422"/>
    </source>
</evidence>
<proteinExistence type="predicted"/>
<sequence length="60" mass="6678">MSLHFMIIFWLSLVFLVCGIVLLITYKNKKSQQAKESLLGATFMLIILGVAGILCSIIFS</sequence>
<accession>A0A1B1G585</accession>
<dbReference type="OrthoDB" id="2410492at2"/>
<gene>
    <name evidence="1" type="ORF">M4L89_09710</name>
</gene>
<dbReference type="eggNOG" id="ENOG50305F2">
    <property type="taxonomic scope" value="Bacteria"/>
</dbReference>
<comment type="caution">
    <text evidence="1">The sequence shown here is derived from an EMBL/GenBank/DDBJ whole genome shotgun (WGS) entry which is preliminary data.</text>
</comment>